<organism evidence="1 2">
    <name type="scientific">candidate division WWE3 bacterium RIFCSPHIGHO2_01_FULL_35_17</name>
    <dbReference type="NCBI Taxonomy" id="1802614"/>
    <lineage>
        <taxon>Bacteria</taxon>
        <taxon>Katanobacteria</taxon>
    </lineage>
</organism>
<name>A0A1F4UPL8_UNCKA</name>
<reference evidence="1 2" key="1">
    <citation type="journal article" date="2016" name="Nat. Commun.">
        <title>Thousands of microbial genomes shed light on interconnected biogeochemical processes in an aquifer system.</title>
        <authorList>
            <person name="Anantharaman K."/>
            <person name="Brown C.T."/>
            <person name="Hug L.A."/>
            <person name="Sharon I."/>
            <person name="Castelle C.J."/>
            <person name="Probst A.J."/>
            <person name="Thomas B.C."/>
            <person name="Singh A."/>
            <person name="Wilkins M.J."/>
            <person name="Karaoz U."/>
            <person name="Brodie E.L."/>
            <person name="Williams K.H."/>
            <person name="Hubbard S.S."/>
            <person name="Banfield J.F."/>
        </authorList>
    </citation>
    <scope>NUCLEOTIDE SEQUENCE [LARGE SCALE GENOMIC DNA]</scope>
</reference>
<dbReference type="Gene3D" id="3.40.50.300">
    <property type="entry name" value="P-loop containing nucleotide triphosphate hydrolases"/>
    <property type="match status" value="1"/>
</dbReference>
<dbReference type="AlphaFoldDB" id="A0A1F4UPL8"/>
<dbReference type="InterPro" id="IPR027417">
    <property type="entry name" value="P-loop_NTPase"/>
</dbReference>
<evidence type="ECO:0008006" key="3">
    <source>
        <dbReference type="Google" id="ProtNLM"/>
    </source>
</evidence>
<evidence type="ECO:0000313" key="1">
    <source>
        <dbReference type="EMBL" id="OGC46884.1"/>
    </source>
</evidence>
<dbReference type="SUPFAM" id="SSF52540">
    <property type="entry name" value="P-loop containing nucleoside triphosphate hydrolases"/>
    <property type="match status" value="1"/>
</dbReference>
<dbReference type="InterPro" id="IPR050238">
    <property type="entry name" value="DNA_Rep/Repair_Clamp_Loader"/>
</dbReference>
<proteinExistence type="predicted"/>
<dbReference type="Pfam" id="PF13177">
    <property type="entry name" value="DNA_pol3_delta2"/>
    <property type="match status" value="1"/>
</dbReference>
<protein>
    <recommendedName>
        <fullName evidence="3">DNA polymerase III gamma subunit domain-containing protein</fullName>
    </recommendedName>
</protein>
<dbReference type="EMBL" id="MEUX01000027">
    <property type="protein sequence ID" value="OGC46884.1"/>
    <property type="molecule type" value="Genomic_DNA"/>
</dbReference>
<dbReference type="PANTHER" id="PTHR11669">
    <property type="entry name" value="REPLICATION FACTOR C / DNA POLYMERASE III GAMMA-TAU SUBUNIT"/>
    <property type="match status" value="1"/>
</dbReference>
<dbReference type="GO" id="GO:0006261">
    <property type="term" value="P:DNA-templated DNA replication"/>
    <property type="evidence" value="ECO:0007669"/>
    <property type="project" value="TreeGrafter"/>
</dbReference>
<evidence type="ECO:0000313" key="2">
    <source>
        <dbReference type="Proteomes" id="UP000176444"/>
    </source>
</evidence>
<dbReference type="Proteomes" id="UP000176444">
    <property type="component" value="Unassembled WGS sequence"/>
</dbReference>
<comment type="caution">
    <text evidence="1">The sequence shown here is derived from an EMBL/GenBank/DDBJ whole genome shotgun (WGS) entry which is preliminary data.</text>
</comment>
<gene>
    <name evidence="1" type="ORF">A2713_01565</name>
</gene>
<accession>A0A1F4UPL8</accession>
<sequence length="196" mass="22801">MEKRYQLRPVNSKQKVVVIKDAQIMTVEAQNSLLKLIEEPPSYLQIILTVNNPKNLLDTILSRCIVIRAEKIKADFPSSDFDDAFKEFIEVINMSIGERFDWFSSNQMKFKDRSFAVEFLSRWELFLRHFLVASVGVSYALPLDFPKKLSTKEWQENLVYLKEVIEKIRVNNANISMGIESFLINLPVFSETSDLK</sequence>
<dbReference type="PANTHER" id="PTHR11669:SF8">
    <property type="entry name" value="DNA POLYMERASE III SUBUNIT DELTA"/>
    <property type="match status" value="1"/>
</dbReference>